<reference evidence="2 3" key="1">
    <citation type="submission" date="2019-06" db="EMBL/GenBank/DDBJ databases">
        <title>Sequencing the genomes of 1000 actinobacteria strains.</title>
        <authorList>
            <person name="Klenk H.-P."/>
        </authorList>
    </citation>
    <scope>NUCLEOTIDE SEQUENCE [LARGE SCALE GENOMIC DNA]</scope>
    <source>
        <strain evidence="2 3">DSM 25218</strain>
    </source>
</reference>
<dbReference type="Proteomes" id="UP000320209">
    <property type="component" value="Unassembled WGS sequence"/>
</dbReference>
<keyword evidence="1" id="KW-1133">Transmembrane helix</keyword>
<evidence type="ECO:0000313" key="2">
    <source>
        <dbReference type="EMBL" id="TQL69349.1"/>
    </source>
</evidence>
<dbReference type="EMBL" id="VFOV01000001">
    <property type="protein sequence ID" value="TQL69349.1"/>
    <property type="molecule type" value="Genomic_DNA"/>
</dbReference>
<keyword evidence="1" id="KW-0812">Transmembrane</keyword>
<gene>
    <name evidence="2" type="ORF">FB381_3254</name>
</gene>
<proteinExistence type="predicted"/>
<dbReference type="AlphaFoldDB" id="A0A543A9X7"/>
<keyword evidence="3" id="KW-1185">Reference proteome</keyword>
<feature type="transmembrane region" description="Helical" evidence="1">
    <location>
        <begin position="67"/>
        <end position="86"/>
    </location>
</feature>
<dbReference type="RefSeq" id="WP_141781236.1">
    <property type="nucleotide sequence ID" value="NZ_VFOV01000001.1"/>
</dbReference>
<organism evidence="2 3">
    <name type="scientific">Nocardioides albertanoniae</name>
    <dbReference type="NCBI Taxonomy" id="1175486"/>
    <lineage>
        <taxon>Bacteria</taxon>
        <taxon>Bacillati</taxon>
        <taxon>Actinomycetota</taxon>
        <taxon>Actinomycetes</taxon>
        <taxon>Propionibacteriales</taxon>
        <taxon>Nocardioidaceae</taxon>
        <taxon>Nocardioides</taxon>
    </lineage>
</organism>
<accession>A0A543A9X7</accession>
<evidence type="ECO:0000313" key="3">
    <source>
        <dbReference type="Proteomes" id="UP000320209"/>
    </source>
</evidence>
<keyword evidence="1" id="KW-0472">Membrane</keyword>
<dbReference type="OrthoDB" id="3780530at2"/>
<feature type="transmembrane region" description="Helical" evidence="1">
    <location>
        <begin position="106"/>
        <end position="130"/>
    </location>
</feature>
<protein>
    <submittedName>
        <fullName evidence="2">Uncharacterized protein</fullName>
    </submittedName>
</protein>
<comment type="caution">
    <text evidence="2">The sequence shown here is derived from an EMBL/GenBank/DDBJ whole genome shotgun (WGS) entry which is preliminary data.</text>
</comment>
<evidence type="ECO:0000256" key="1">
    <source>
        <dbReference type="SAM" id="Phobius"/>
    </source>
</evidence>
<sequence>MTDHTRPGDHVRTHGGVRSGKRGVVVATASGRSKVRFSGSSGATWVRSRNLSLSGGSQLSWIVPVKAALVLFLIVPVARFVVVYLWTHGGLDGFPTALGSQMGQAALAWAHLVVNDPIGALLHLGFLGLVSRLMNW</sequence>
<name>A0A543A9X7_9ACTN</name>